<dbReference type="RefSeq" id="WP_058123866.1">
    <property type="nucleotide sequence ID" value="NZ_CYRX01000031.1"/>
</dbReference>
<sequence length="473" mass="50290">MVALPEGPELGAQATDIDTAAVTRLATLASRTGYDVVDLAGFFDEVDGLAQNQMVSLRDARNGAQNIETANQGVIETVVSVTQAATETLEKVKASSASIEASLDTTKNMAAWVAGIEDRVAELDATLKSIVQSNGQITTIAKQVNILAINATIEAARAGDAGKGFAVVADAIKDLSRQTAQAAAGIGDNITNLGDWTTAMRVDAQTTAEQTAHLVDAADSTHAALRDITHSTERTHQDATNISARARDVEAATAAFAAPFKLIEASATTVGDGITKARGRLEGMVDSCEKIVQATTGLGAETPDSAFIAAGMDMAEQIADLFEHAIEVGTISQNDLFSQQLTPINNTAPQQHMAPFTKFTDQVLPPILEAALQIDARVAFCAAVTRSGYLPTHNKQFSHPQGNDTEWNAGNCRNRRVFDDRVGLKAGQNQDPFLLQVYRRDMGNGEFILMKDLAVPITVQGKHWGGLRMGYKL</sequence>
<evidence type="ECO:0000313" key="5">
    <source>
        <dbReference type="Proteomes" id="UP000051298"/>
    </source>
</evidence>
<evidence type="ECO:0000256" key="1">
    <source>
        <dbReference type="ARBA" id="ARBA00023224"/>
    </source>
</evidence>
<dbReference type="SMART" id="SM00283">
    <property type="entry name" value="MA"/>
    <property type="match status" value="1"/>
</dbReference>
<dbReference type="InterPro" id="IPR004089">
    <property type="entry name" value="MCPsignal_dom"/>
</dbReference>
<dbReference type="AlphaFoldDB" id="A0A0P1F0F0"/>
<dbReference type="SUPFAM" id="SSF58104">
    <property type="entry name" value="Methyl-accepting chemotaxis protein (MCP) signaling domain"/>
    <property type="match status" value="1"/>
</dbReference>
<dbReference type="Pfam" id="PF00015">
    <property type="entry name" value="MCPsignal"/>
    <property type="match status" value="1"/>
</dbReference>
<evidence type="ECO:0000259" key="3">
    <source>
        <dbReference type="PROSITE" id="PS50111"/>
    </source>
</evidence>
<accession>A0A0P1F0F0</accession>
<gene>
    <name evidence="4" type="primary">mcp3</name>
    <name evidence="4" type="ORF">THS5294_02319</name>
</gene>
<protein>
    <submittedName>
        <fullName evidence="4">Methyl-accepting chemotaxis protein 3</fullName>
    </submittedName>
</protein>
<dbReference type="EMBL" id="CYRX01000031">
    <property type="protein sequence ID" value="CUH61021.1"/>
    <property type="molecule type" value="Genomic_DNA"/>
</dbReference>
<dbReference type="eggNOG" id="COG0840">
    <property type="taxonomic scope" value="Bacteria"/>
</dbReference>
<evidence type="ECO:0000256" key="2">
    <source>
        <dbReference type="PROSITE-ProRule" id="PRU00284"/>
    </source>
</evidence>
<dbReference type="STRING" id="266809.PM03_10765"/>
<name>A0A0P1F0F0_9RHOB</name>
<evidence type="ECO:0000313" key="4">
    <source>
        <dbReference type="EMBL" id="CUH61021.1"/>
    </source>
</evidence>
<proteinExistence type="predicted"/>
<feature type="domain" description="Methyl-accepting transducer" evidence="3">
    <location>
        <begin position="28"/>
        <end position="271"/>
    </location>
</feature>
<dbReference type="Proteomes" id="UP000051298">
    <property type="component" value="Unassembled WGS sequence"/>
</dbReference>
<dbReference type="PANTHER" id="PTHR32089:SF112">
    <property type="entry name" value="LYSOZYME-LIKE PROTEIN-RELATED"/>
    <property type="match status" value="1"/>
</dbReference>
<dbReference type="GO" id="GO:0016020">
    <property type="term" value="C:membrane"/>
    <property type="evidence" value="ECO:0007669"/>
    <property type="project" value="InterPro"/>
</dbReference>
<reference evidence="4 5" key="1">
    <citation type="submission" date="2015-09" db="EMBL/GenBank/DDBJ databases">
        <authorList>
            <consortium name="Swine Surveillance"/>
        </authorList>
    </citation>
    <scope>NUCLEOTIDE SEQUENCE [LARGE SCALE GENOMIC DNA]</scope>
    <source>
        <strain evidence="4 5">CECT 5294</strain>
    </source>
</reference>
<dbReference type="PROSITE" id="PS50111">
    <property type="entry name" value="CHEMOTAXIS_TRANSDUC_2"/>
    <property type="match status" value="1"/>
</dbReference>
<dbReference type="Gene3D" id="1.10.287.950">
    <property type="entry name" value="Methyl-accepting chemotaxis protein"/>
    <property type="match status" value="1"/>
</dbReference>
<keyword evidence="1 2" id="KW-0807">Transducer</keyword>
<dbReference type="PANTHER" id="PTHR32089">
    <property type="entry name" value="METHYL-ACCEPTING CHEMOTAXIS PROTEIN MCPB"/>
    <property type="match status" value="1"/>
</dbReference>
<dbReference type="GO" id="GO:0007165">
    <property type="term" value="P:signal transduction"/>
    <property type="evidence" value="ECO:0007669"/>
    <property type="project" value="UniProtKB-KW"/>
</dbReference>
<organism evidence="4 5">
    <name type="scientific">Thalassobacter stenotrophicus</name>
    <dbReference type="NCBI Taxonomy" id="266809"/>
    <lineage>
        <taxon>Bacteria</taxon>
        <taxon>Pseudomonadati</taxon>
        <taxon>Pseudomonadota</taxon>
        <taxon>Alphaproteobacteria</taxon>
        <taxon>Rhodobacterales</taxon>
        <taxon>Roseobacteraceae</taxon>
        <taxon>Thalassobacter</taxon>
    </lineage>
</organism>